<evidence type="ECO:0008006" key="4">
    <source>
        <dbReference type="Google" id="ProtNLM"/>
    </source>
</evidence>
<evidence type="ECO:0000313" key="2">
    <source>
        <dbReference type="EMBL" id="MZP43641.1"/>
    </source>
</evidence>
<dbReference type="RefSeq" id="WP_161262212.1">
    <property type="nucleotide sequence ID" value="NZ_JAFBDC010000009.1"/>
</dbReference>
<gene>
    <name evidence="2" type="ORF">GTO89_11370</name>
</gene>
<feature type="transmembrane region" description="Helical" evidence="1">
    <location>
        <begin position="164"/>
        <end position="182"/>
    </location>
</feature>
<reference evidence="2 3" key="1">
    <citation type="submission" date="2020-01" db="EMBL/GenBank/DDBJ databases">
        <title>Whole genome sequence of Heliobacterium gestii DSM 11169.</title>
        <authorList>
            <person name="Kyndt J.A."/>
            <person name="Meyer T.E."/>
        </authorList>
    </citation>
    <scope>NUCLEOTIDE SEQUENCE [LARGE SCALE GENOMIC DNA]</scope>
    <source>
        <strain evidence="2 3">DSM 11169</strain>
    </source>
</reference>
<feature type="transmembrane region" description="Helical" evidence="1">
    <location>
        <begin position="124"/>
        <end position="144"/>
    </location>
</feature>
<feature type="transmembrane region" description="Helical" evidence="1">
    <location>
        <begin position="28"/>
        <end position="47"/>
    </location>
</feature>
<evidence type="ECO:0000313" key="3">
    <source>
        <dbReference type="Proteomes" id="UP000471031"/>
    </source>
</evidence>
<keyword evidence="3" id="KW-1185">Reference proteome</keyword>
<evidence type="ECO:0000256" key="1">
    <source>
        <dbReference type="SAM" id="Phobius"/>
    </source>
</evidence>
<keyword evidence="1" id="KW-0472">Membrane</keyword>
<feature type="transmembrane region" description="Helical" evidence="1">
    <location>
        <begin position="92"/>
        <end position="112"/>
    </location>
</feature>
<sequence length="359" mass="40848">MNQVYIWAAGLHSVLYYVLIFLPDKPQLLIDLWYGPTLILVGLYSAFQARSLTGASRVTWTLLALGAASYGTGDTIWAFYNAAGIESGKGSLADLFYLGQQVSFVAGLALLLKEQMNRRSAMKFYIDILSITTLVATLMTHFFILPLWNQSELDFTSRCIQVAYPFFDFILIFFTICMGYLWPKHFQGVIACLVAGIWMEIFADLYYLQTTMTQTYESGNMVDPLWGMGMFMVLISLIEVRQEYAQRLYSFERPPAEPLQPLRRIALAFTLTPYGGLILLSLLDILLPDTIVLKLGALLTILMLIFRQLSIMSENDKLLHRAGQLNKALEESVHRQQWLNEELSTMHQGLRVKSYHSDI</sequence>
<proteinExistence type="predicted"/>
<dbReference type="Proteomes" id="UP000471031">
    <property type="component" value="Unassembled WGS sequence"/>
</dbReference>
<feature type="transmembrane region" description="Helical" evidence="1">
    <location>
        <begin position="265"/>
        <end position="285"/>
    </location>
</feature>
<keyword evidence="1" id="KW-0812">Transmembrane</keyword>
<feature type="transmembrane region" description="Helical" evidence="1">
    <location>
        <begin position="189"/>
        <end position="209"/>
    </location>
</feature>
<feature type="transmembrane region" description="Helical" evidence="1">
    <location>
        <begin position="225"/>
        <end position="244"/>
    </location>
</feature>
<feature type="transmembrane region" description="Helical" evidence="1">
    <location>
        <begin position="5"/>
        <end position="22"/>
    </location>
</feature>
<protein>
    <recommendedName>
        <fullName evidence="4">GGDEF domain-containing protein</fullName>
    </recommendedName>
</protein>
<keyword evidence="1" id="KW-1133">Transmembrane helix</keyword>
<feature type="transmembrane region" description="Helical" evidence="1">
    <location>
        <begin position="291"/>
        <end position="309"/>
    </location>
</feature>
<comment type="caution">
    <text evidence="2">The sequence shown here is derived from an EMBL/GenBank/DDBJ whole genome shotgun (WGS) entry which is preliminary data.</text>
</comment>
<dbReference type="OrthoDB" id="9967912at2"/>
<organism evidence="2 3">
    <name type="scientific">Heliomicrobium gestii</name>
    <name type="common">Heliobacterium gestii</name>
    <dbReference type="NCBI Taxonomy" id="2699"/>
    <lineage>
        <taxon>Bacteria</taxon>
        <taxon>Bacillati</taxon>
        <taxon>Bacillota</taxon>
        <taxon>Clostridia</taxon>
        <taxon>Eubacteriales</taxon>
        <taxon>Heliobacteriaceae</taxon>
        <taxon>Heliomicrobium</taxon>
    </lineage>
</organism>
<name>A0A845LDL2_HELGE</name>
<dbReference type="AlphaFoldDB" id="A0A845LDL2"/>
<accession>A0A845LDL2</accession>
<dbReference type="EMBL" id="WXEX01000009">
    <property type="protein sequence ID" value="MZP43641.1"/>
    <property type="molecule type" value="Genomic_DNA"/>
</dbReference>
<feature type="transmembrane region" description="Helical" evidence="1">
    <location>
        <begin position="59"/>
        <end position="80"/>
    </location>
</feature>